<keyword evidence="1" id="KW-0732">Signal</keyword>
<dbReference type="Proteomes" id="UP001321014">
    <property type="component" value="Unassembled WGS sequence"/>
</dbReference>
<evidence type="ECO:0008006" key="4">
    <source>
        <dbReference type="Google" id="ProtNLM"/>
    </source>
</evidence>
<sequence length="185" mass="20667">MTRSKKMRFAVPLIVAFAILPATLPAQEQSQKDRITTMATEYAISSFYNDLDYKVAELLQMQALAILEGYAEREQDDGAYRSDAYKLNEWMPHYKGQMARLIAAANRQEMMADSDRDRFIAEVARFSDLILAGDAIVEALTSGDLNAAHDIFRTQSVTIAKEIRGGMYTLASDSGKRFVAATRGH</sequence>
<protein>
    <recommendedName>
        <fullName evidence="4">DUF2383 domain-containing protein</fullName>
    </recommendedName>
</protein>
<reference evidence="2 3" key="1">
    <citation type="submission" date="2022-10" db="EMBL/GenBank/DDBJ databases">
        <title>Ruegeria sp. nov., isolated from ocean surface water.</title>
        <authorList>
            <person name="He W."/>
            <person name="Wang L."/>
            <person name="Zhang D.-F."/>
        </authorList>
    </citation>
    <scope>NUCLEOTIDE SEQUENCE [LARGE SCALE GENOMIC DNA]</scope>
    <source>
        <strain evidence="2 3">WL0004</strain>
    </source>
</reference>
<evidence type="ECO:0000313" key="2">
    <source>
        <dbReference type="EMBL" id="MCU9838463.1"/>
    </source>
</evidence>
<dbReference type="RefSeq" id="WP_263388507.1">
    <property type="nucleotide sequence ID" value="NZ_JAOVQN010000011.1"/>
</dbReference>
<comment type="caution">
    <text evidence="2">The sequence shown here is derived from an EMBL/GenBank/DDBJ whole genome shotgun (WGS) entry which is preliminary data.</text>
</comment>
<proteinExistence type="predicted"/>
<organism evidence="2 3">
    <name type="scientific">Ruegeria marisflavi</name>
    <dbReference type="NCBI Taxonomy" id="2984152"/>
    <lineage>
        <taxon>Bacteria</taxon>
        <taxon>Pseudomonadati</taxon>
        <taxon>Pseudomonadota</taxon>
        <taxon>Alphaproteobacteria</taxon>
        <taxon>Rhodobacterales</taxon>
        <taxon>Roseobacteraceae</taxon>
        <taxon>Ruegeria</taxon>
    </lineage>
</organism>
<accession>A0ABT2WS42</accession>
<feature type="chain" id="PRO_5045956942" description="DUF2383 domain-containing protein" evidence="1">
    <location>
        <begin position="29"/>
        <end position="185"/>
    </location>
</feature>
<keyword evidence="3" id="KW-1185">Reference proteome</keyword>
<name>A0ABT2WS42_9RHOB</name>
<evidence type="ECO:0000313" key="3">
    <source>
        <dbReference type="Proteomes" id="UP001321014"/>
    </source>
</evidence>
<evidence type="ECO:0000256" key="1">
    <source>
        <dbReference type="SAM" id="SignalP"/>
    </source>
</evidence>
<dbReference type="EMBL" id="JAOVQN010000011">
    <property type="protein sequence ID" value="MCU9838463.1"/>
    <property type="molecule type" value="Genomic_DNA"/>
</dbReference>
<gene>
    <name evidence="2" type="ORF">OEZ49_11855</name>
</gene>
<feature type="signal peptide" evidence="1">
    <location>
        <begin position="1"/>
        <end position="28"/>
    </location>
</feature>